<feature type="region of interest" description="Disordered" evidence="1">
    <location>
        <begin position="1"/>
        <end position="21"/>
    </location>
</feature>
<protein>
    <submittedName>
        <fullName evidence="2">Uncharacterized protein</fullName>
    </submittedName>
</protein>
<dbReference type="AlphaFoldDB" id="K9U253"/>
<name>K9U253_CHRTP</name>
<dbReference type="KEGG" id="cthe:Chro_3239"/>
<dbReference type="InParanoid" id="K9U253"/>
<evidence type="ECO:0000313" key="3">
    <source>
        <dbReference type="Proteomes" id="UP000010384"/>
    </source>
</evidence>
<dbReference type="HOGENOM" id="CLU_2011210_0_0_3"/>
<dbReference type="OrthoDB" id="532730at2"/>
<dbReference type="eggNOG" id="ENOG5033MDE">
    <property type="taxonomic scope" value="Bacteria"/>
</dbReference>
<dbReference type="Proteomes" id="UP000010384">
    <property type="component" value="Chromosome"/>
</dbReference>
<proteinExistence type="predicted"/>
<evidence type="ECO:0000313" key="2">
    <source>
        <dbReference type="EMBL" id="AFY88703.1"/>
    </source>
</evidence>
<keyword evidence="3" id="KW-1185">Reference proteome</keyword>
<dbReference type="RefSeq" id="WP_015155249.1">
    <property type="nucleotide sequence ID" value="NC_019695.1"/>
</dbReference>
<reference evidence="2 3" key="1">
    <citation type="submission" date="2012-06" db="EMBL/GenBank/DDBJ databases">
        <title>Finished chromosome of genome of Chroococcidiopsis thermalis PCC 7203.</title>
        <authorList>
            <consortium name="US DOE Joint Genome Institute"/>
            <person name="Gugger M."/>
            <person name="Coursin T."/>
            <person name="Rippka R."/>
            <person name="Tandeau De Marsac N."/>
            <person name="Huntemann M."/>
            <person name="Wei C.-L."/>
            <person name="Han J."/>
            <person name="Detter J.C."/>
            <person name="Han C."/>
            <person name="Tapia R."/>
            <person name="Davenport K."/>
            <person name="Daligault H."/>
            <person name="Erkkila T."/>
            <person name="Gu W."/>
            <person name="Munk A.C.C."/>
            <person name="Teshima H."/>
            <person name="Xu Y."/>
            <person name="Chain P."/>
            <person name="Chen A."/>
            <person name="Krypides N."/>
            <person name="Mavromatis K."/>
            <person name="Markowitz V."/>
            <person name="Szeto E."/>
            <person name="Ivanova N."/>
            <person name="Mikhailova N."/>
            <person name="Ovchinnikova G."/>
            <person name="Pagani I."/>
            <person name="Pati A."/>
            <person name="Goodwin L."/>
            <person name="Peters L."/>
            <person name="Pitluck S."/>
            <person name="Woyke T."/>
            <person name="Kerfeld C."/>
        </authorList>
    </citation>
    <scope>NUCLEOTIDE SEQUENCE [LARGE SCALE GENOMIC DNA]</scope>
    <source>
        <strain evidence="2 3">PCC 7203</strain>
    </source>
</reference>
<organism evidence="2 3">
    <name type="scientific">Chroococcidiopsis thermalis (strain PCC 7203)</name>
    <dbReference type="NCBI Taxonomy" id="251229"/>
    <lineage>
        <taxon>Bacteria</taxon>
        <taxon>Bacillati</taxon>
        <taxon>Cyanobacteriota</taxon>
        <taxon>Cyanophyceae</taxon>
        <taxon>Chroococcidiopsidales</taxon>
        <taxon>Chroococcidiopsidaceae</taxon>
        <taxon>Chroococcidiopsis</taxon>
    </lineage>
</organism>
<gene>
    <name evidence="2" type="ORF">Chro_3239</name>
</gene>
<dbReference type="EMBL" id="CP003597">
    <property type="protein sequence ID" value="AFY88703.1"/>
    <property type="molecule type" value="Genomic_DNA"/>
</dbReference>
<accession>K9U253</accession>
<sequence>MTDTQVKTLDEASKKQAIAPQPQVKQSVSNCYMKRVEKKVALTRGVEGSLNLSTSLSLPIPRFRKRQMVRFIGGIGTIENCRASAGAWLYMVEMAQGPEPEMGRIGPETTIVLYEADLQAVIN</sequence>
<evidence type="ECO:0000256" key="1">
    <source>
        <dbReference type="SAM" id="MobiDB-lite"/>
    </source>
</evidence>